<dbReference type="RefSeq" id="WP_190310474.1">
    <property type="nucleotide sequence ID" value="NZ_JACNYK010000006.1"/>
</dbReference>
<dbReference type="PANTHER" id="PTHR43817:SF1">
    <property type="entry name" value="HYDROLASE, FAMILY 43, PUTATIVE (AFU_ORTHOLOGUE AFUA_3G01660)-RELATED"/>
    <property type="match status" value="1"/>
</dbReference>
<sequence>MKKNDKYYFWTILSILFVLLISHVDSQAQTKDVLREGFVEPPHAAMPRTWWHWTKGNISKMGITKDLEWMKSVGIAGFQLADVAVGTGQETDEKIDFASDKWLDAVHHAGVEADRLDLEMTMFSSAGWSLTGGPWVKPEQAMKKLVWSELQLEGGINVNTKLPLPPTEIGPFKNMERGGPGTMEDKKFYKDVVVIAFRTPTRELLHSDRMQPTITTSSGAVADSLLLHDDFHESVKIKPGADGKAWITYTYANPIPAKNFTIAGPEGIPYGRLLTSNDGEHYTPLVILPGKQGYRGGKVRTFSFPEVTAKYYRFEFTGSPMTPAEVISEAPPTPDSTYIISQLVVEQGGRINRWEDKAGFNFLFEYEHVATPTYHDDAYIKSADVINISDKMSEDGILNWEAPAGNWTIMRFGYSLTGAKNRPATAAGLGYEVDKLSKEHTMAYLDTYTGLLKKALGNLYGTRLTHFMLDSWEAGIQNWTDKMPAEFQQKRHYDLLPYMPALTGRIVDNPTVSDRFLWDFRRTLVDMFAENHYQVITDYLHKDGLKTYAEAGGVSLESIEDALLNKKYVDIPMGEFWVRDLHPTPMYEEDVKGAVSAAHVYGKKIVAAESFTGGNYESPYTLKKIADYYMAKGLNRLVFHTSAHQPLDTKPGNTMVGTHFHRNITWADMAKPFVTYLSRNSYMLQQGLNVADIAYLLPEGAPSTMPFWGEGLQPSPPKGYQFDYINTDALLSRMSVNRTGELVMPDGTQYGVLVLPRIQEMSLPLIQKIHRLVDSGATIVGPKPIASPSLTGYPASDKEVRHLATELWGDLDGQSRTIRYFGKGKVFWGRSLSEVLNRNQIQRDLDYSEPLNGKISWNHRKSDVLDIYFIVNGSDEAERLDLRFRVEGKYPEIWSPDKGTIKAISYKAEKGTTRLQLSLQQREAVFVVFSTEKTAQVEPLRTHGVELPFEWTDSWRVTFPLKEAEKTRSLPDLRSWTVDEDEDIKYYSGTATYSNSFTIQTDDLPPGAKIMMDLGDVRDIAQVSLNGHLLDTLWKAPYLLDVGEWIRDDKNILEIKVTNEWTNRLVGDQLLPPEQRHLDAFIRPFGGKYQLEEAGLLGKVNFYFVKPITSIIH</sequence>
<organism evidence="3 4">
    <name type="scientific">Sphingobacterium arenae</name>
    <dbReference type="NCBI Taxonomy" id="1280598"/>
    <lineage>
        <taxon>Bacteria</taxon>
        <taxon>Pseudomonadati</taxon>
        <taxon>Bacteroidota</taxon>
        <taxon>Sphingobacteriia</taxon>
        <taxon>Sphingobacteriales</taxon>
        <taxon>Sphingobacteriaceae</taxon>
        <taxon>Sphingobacterium</taxon>
    </lineage>
</organism>
<keyword evidence="2 3" id="KW-0378">Hydrolase</keyword>
<keyword evidence="1" id="KW-0732">Signal</keyword>
<accession>A0ABR7Y7W1</accession>
<comment type="caution">
    <text evidence="3">The sequence shown here is derived from an EMBL/GenBank/DDBJ whole genome shotgun (WGS) entry which is preliminary data.</text>
</comment>
<keyword evidence="4" id="KW-1185">Reference proteome</keyword>
<dbReference type="PANTHER" id="PTHR43817">
    <property type="entry name" value="GLYCOSYL HYDROLASE"/>
    <property type="match status" value="1"/>
</dbReference>
<reference evidence="3 4" key="1">
    <citation type="submission" date="2020-08" db="EMBL/GenBank/DDBJ databases">
        <title>Sphingobacterium sp. DN00404 isolated from aquaculture water.</title>
        <authorList>
            <person name="Zhang M."/>
        </authorList>
    </citation>
    <scope>NUCLEOTIDE SEQUENCE [LARGE SCALE GENOMIC DNA]</scope>
    <source>
        <strain evidence="3 4">KCTC 32294</strain>
    </source>
</reference>
<dbReference type="InterPro" id="IPR008979">
    <property type="entry name" value="Galactose-bd-like_sf"/>
</dbReference>
<dbReference type="EMBL" id="JACNYK010000006">
    <property type="protein sequence ID" value="MBD1427318.1"/>
    <property type="molecule type" value="Genomic_DNA"/>
</dbReference>
<dbReference type="Pfam" id="PF17132">
    <property type="entry name" value="Glyco_hydro_106"/>
    <property type="match status" value="1"/>
</dbReference>
<gene>
    <name evidence="3" type="ORF">H8B17_17200</name>
</gene>
<dbReference type="GO" id="GO:0016787">
    <property type="term" value="F:hydrolase activity"/>
    <property type="evidence" value="ECO:0007669"/>
    <property type="project" value="UniProtKB-KW"/>
</dbReference>
<protein>
    <submittedName>
        <fullName evidence="3">Glycoside hydrolase</fullName>
    </submittedName>
</protein>
<evidence type="ECO:0000256" key="2">
    <source>
        <dbReference type="ARBA" id="ARBA00022801"/>
    </source>
</evidence>
<evidence type="ECO:0000313" key="4">
    <source>
        <dbReference type="Proteomes" id="UP000606494"/>
    </source>
</evidence>
<evidence type="ECO:0000313" key="3">
    <source>
        <dbReference type="EMBL" id="MBD1427318.1"/>
    </source>
</evidence>
<name>A0ABR7Y7W1_9SPHI</name>
<dbReference type="Proteomes" id="UP000606494">
    <property type="component" value="Unassembled WGS sequence"/>
</dbReference>
<dbReference type="NCBIfam" id="NF045579">
    <property type="entry name" value="rhamnoside_JR"/>
    <property type="match status" value="1"/>
</dbReference>
<proteinExistence type="predicted"/>
<dbReference type="SUPFAM" id="SSF49785">
    <property type="entry name" value="Galactose-binding domain-like"/>
    <property type="match status" value="1"/>
</dbReference>
<evidence type="ECO:0000256" key="1">
    <source>
        <dbReference type="ARBA" id="ARBA00022729"/>
    </source>
</evidence>
<dbReference type="Gene3D" id="2.60.120.260">
    <property type="entry name" value="Galactose-binding domain-like"/>
    <property type="match status" value="2"/>
</dbReference>